<feature type="region of interest" description="Disordered" evidence="1">
    <location>
        <begin position="422"/>
        <end position="441"/>
    </location>
</feature>
<feature type="region of interest" description="Disordered" evidence="1">
    <location>
        <begin position="58"/>
        <end position="94"/>
    </location>
</feature>
<feature type="compositionally biased region" description="Polar residues" evidence="1">
    <location>
        <begin position="236"/>
        <end position="246"/>
    </location>
</feature>
<feature type="transmembrane region" description="Helical" evidence="2">
    <location>
        <begin position="37"/>
        <end position="55"/>
    </location>
</feature>
<sequence length="1197" mass="129457">MRRVRHPNSQSDAAHTTTGITDDVDKLVRTAQIQSRLSLGLAVAVIIFMVVQFHGGSVSSKSSSSGPAPSVQQPAAYETTSKTSEAGYQKSDDVLSIRTSDSGASLVPEDLNEDSKVYGASTAQQIRSSTQFAAPALNVQELASNEGGAENKHVAIADEADSSEQFSIDSNEERPSGEKLSSLEIAPKRHSDIVYQNSADSTEERARDQEHGVSANEAPGDHDSDSAHVNSVDLGESSQTDSSVSTHAAAPEDHALTRAPDSEADVAHTAPESNPVPPSEIRNAPSPQGEEVSLLQGEEEELAPSGNMGVPRANEGSNESAELHGAVSASDGGSGETEPSASVTGETESTAAGNGETELSPASEGTLSGSDPVSAEVSLEDPEPRGASEKNAAASSSEDKPRQGNWREAFTQGNWREALRKTGAETSESKGGSAPARPLPTEWVGDALNDKCFWRNTADCKPEGRRQPDLDLECDDPIPPSHSGYCECSGGFTVHHMSCMRRRRSTPHCRKFCIQLQQSLTGKSMLKIPYNTVDFALNSTVQHAVPHTRDHEEPDVGDEQSPFLHLSQRVPWQPPGAVHKAIPEIVGAERLKSDCPAHHLGQLRPKNASLGGRRRIQQFSVVAERHTGSNWLREMLANTFALRVQEGFTRFKHWFQTERRNKGFTAHVNSTLVIVAVRNPYDWAKGMYQAPFHAKHHASLSFPDEFLKAPWDLPKSYYFKPDSNQSCTNERGFIPGEVAPCRKNVVQPHADYLGTKPVYERHPVTGEVFSGIMAMRAAKMESYIQMTEWAPHIEFVRYEDLVAGSALGARRWLAALQKKYALPCRRSRAGETGPNAREANKNCTGVNFGNFQSFKRFKGYHKQTVSHSLLESRVFYAQPHNSNRQLMTSMNSFINKSVEECFGYPAEFRRDVVKLRGSYGRPSRAQARSMRLSERTSSQPDSESSVARVHQLLMQRKRTKATAGQHEEHQQEEPNDEQANGTELSGGDEGGPDEDEEAAIAEVEEGLDAERYHPHGVVERQEGQGGIDPADVSGSEDEQANNGSAAGWVDDVIEEQEGQGDVQPTAAEADAMGEQQEGQGGVQPTAAEADAMGGSRRGRCYEDQQEGQGVQPAAAETDHDGDQQEGQGGVQPTAAEADAMGDQQEEQGGVQPSAAEADAMGEEREGLGDIQPAAGPVDDVTDDDGQGDLRPAAVLAY</sequence>
<evidence type="ECO:0008006" key="5">
    <source>
        <dbReference type="Google" id="ProtNLM"/>
    </source>
</evidence>
<dbReference type="EMBL" id="LGRX02015521">
    <property type="protein sequence ID" value="KAK3263356.1"/>
    <property type="molecule type" value="Genomic_DNA"/>
</dbReference>
<evidence type="ECO:0000256" key="1">
    <source>
        <dbReference type="SAM" id="MobiDB-lite"/>
    </source>
</evidence>
<name>A0AAE0KWI5_9CHLO</name>
<dbReference type="SUPFAM" id="SSF52540">
    <property type="entry name" value="P-loop containing nucleoside triphosphate hydrolases"/>
    <property type="match status" value="1"/>
</dbReference>
<feature type="region of interest" description="Disordered" evidence="1">
    <location>
        <begin position="156"/>
        <end position="415"/>
    </location>
</feature>
<feature type="region of interest" description="Disordered" evidence="1">
    <location>
        <begin position="919"/>
        <end position="996"/>
    </location>
</feature>
<feature type="compositionally biased region" description="Basic and acidic residues" evidence="1">
    <location>
        <begin position="1008"/>
        <end position="1022"/>
    </location>
</feature>
<feature type="compositionally biased region" description="Low complexity" evidence="1">
    <location>
        <begin position="1066"/>
        <end position="1077"/>
    </location>
</feature>
<feature type="compositionally biased region" description="Polar residues" evidence="1">
    <location>
        <begin position="935"/>
        <end position="945"/>
    </location>
</feature>
<comment type="caution">
    <text evidence="3">The sequence shown here is derived from an EMBL/GenBank/DDBJ whole genome shotgun (WGS) entry which is preliminary data.</text>
</comment>
<keyword evidence="2" id="KW-0472">Membrane</keyword>
<dbReference type="Proteomes" id="UP001190700">
    <property type="component" value="Unassembled WGS sequence"/>
</dbReference>
<keyword evidence="2" id="KW-0812">Transmembrane</keyword>
<feature type="region of interest" description="Disordered" evidence="1">
    <location>
        <begin position="1057"/>
        <end position="1197"/>
    </location>
</feature>
<reference evidence="3 4" key="1">
    <citation type="journal article" date="2015" name="Genome Biol. Evol.">
        <title>Comparative Genomics of a Bacterivorous Green Alga Reveals Evolutionary Causalities and Consequences of Phago-Mixotrophic Mode of Nutrition.</title>
        <authorList>
            <person name="Burns J.A."/>
            <person name="Paasch A."/>
            <person name="Narechania A."/>
            <person name="Kim E."/>
        </authorList>
    </citation>
    <scope>NUCLEOTIDE SEQUENCE [LARGE SCALE GENOMIC DNA]</scope>
    <source>
        <strain evidence="3 4">PLY_AMNH</strain>
    </source>
</reference>
<proteinExistence type="predicted"/>
<keyword evidence="2" id="KW-1133">Transmembrane helix</keyword>
<evidence type="ECO:0000256" key="2">
    <source>
        <dbReference type="SAM" id="Phobius"/>
    </source>
</evidence>
<feature type="compositionally biased region" description="Low complexity" evidence="1">
    <location>
        <begin position="58"/>
        <end position="76"/>
    </location>
</feature>
<feature type="region of interest" description="Disordered" evidence="1">
    <location>
        <begin position="1008"/>
        <end position="1044"/>
    </location>
</feature>
<dbReference type="AlphaFoldDB" id="A0AAE0KWI5"/>
<accession>A0AAE0KWI5</accession>
<feature type="compositionally biased region" description="Polar residues" evidence="1">
    <location>
        <begin position="337"/>
        <end position="352"/>
    </location>
</feature>
<organism evidence="3 4">
    <name type="scientific">Cymbomonas tetramitiformis</name>
    <dbReference type="NCBI Taxonomy" id="36881"/>
    <lineage>
        <taxon>Eukaryota</taxon>
        <taxon>Viridiplantae</taxon>
        <taxon>Chlorophyta</taxon>
        <taxon>Pyramimonadophyceae</taxon>
        <taxon>Pyramimonadales</taxon>
        <taxon>Pyramimonadaceae</taxon>
        <taxon>Cymbomonas</taxon>
    </lineage>
</organism>
<evidence type="ECO:0000313" key="4">
    <source>
        <dbReference type="Proteomes" id="UP001190700"/>
    </source>
</evidence>
<feature type="compositionally biased region" description="Basic and acidic residues" evidence="1">
    <location>
        <begin position="202"/>
        <end position="211"/>
    </location>
</feature>
<gene>
    <name evidence="3" type="ORF">CYMTET_27834</name>
</gene>
<keyword evidence="4" id="KW-1185">Reference proteome</keyword>
<evidence type="ECO:0000313" key="3">
    <source>
        <dbReference type="EMBL" id="KAK3263356.1"/>
    </source>
</evidence>
<protein>
    <recommendedName>
        <fullName evidence="5">Sulfotransferase domain-containing protein</fullName>
    </recommendedName>
</protein>
<dbReference type="InterPro" id="IPR027417">
    <property type="entry name" value="P-loop_NTPase"/>
</dbReference>